<keyword evidence="3" id="KW-1185">Reference proteome</keyword>
<dbReference type="EMBL" id="VMBG01000001">
    <property type="protein sequence ID" value="TSJ79667.1"/>
    <property type="molecule type" value="Genomic_DNA"/>
</dbReference>
<dbReference type="GO" id="GO:0004555">
    <property type="term" value="F:alpha,alpha-trehalase activity"/>
    <property type="evidence" value="ECO:0007669"/>
    <property type="project" value="InterPro"/>
</dbReference>
<dbReference type="AlphaFoldDB" id="A0A556QSP3"/>
<name>A0A556QSP3_9BACT</name>
<dbReference type="InterPro" id="IPR012341">
    <property type="entry name" value="6hp_glycosidase-like_sf"/>
</dbReference>
<dbReference type="PANTHER" id="PTHR23403:SF1">
    <property type="entry name" value="TREHALASE"/>
    <property type="match status" value="1"/>
</dbReference>
<gene>
    <name evidence="2" type="ORF">FPL22_10380</name>
</gene>
<evidence type="ECO:0000313" key="2">
    <source>
        <dbReference type="EMBL" id="TSJ79667.1"/>
    </source>
</evidence>
<dbReference type="InterPro" id="IPR001661">
    <property type="entry name" value="Glyco_hydro_37"/>
</dbReference>
<protein>
    <submittedName>
        <fullName evidence="2">Alpha,alpha-trehalase</fullName>
    </submittedName>
</protein>
<reference evidence="2 3" key="1">
    <citation type="submission" date="2019-07" db="EMBL/GenBank/DDBJ databases">
        <title>Description of 53C-WASEF.</title>
        <authorList>
            <person name="Pitt A."/>
            <person name="Hahn M.W."/>
        </authorList>
    </citation>
    <scope>NUCLEOTIDE SEQUENCE [LARGE SCALE GENOMIC DNA]</scope>
    <source>
        <strain evidence="2 3">53C-WASEF</strain>
    </source>
</reference>
<dbReference type="OrthoDB" id="9798687at2"/>
<comment type="caution">
    <text evidence="2">The sequence shown here is derived from an EMBL/GenBank/DDBJ whole genome shotgun (WGS) entry which is preliminary data.</text>
</comment>
<dbReference type="PANTHER" id="PTHR23403">
    <property type="entry name" value="TREHALASE"/>
    <property type="match status" value="1"/>
</dbReference>
<dbReference type="GO" id="GO:0005993">
    <property type="term" value="P:trehalose catabolic process"/>
    <property type="evidence" value="ECO:0007669"/>
    <property type="project" value="TreeGrafter"/>
</dbReference>
<dbReference type="Proteomes" id="UP000315648">
    <property type="component" value="Unassembled WGS sequence"/>
</dbReference>
<evidence type="ECO:0000313" key="3">
    <source>
        <dbReference type="Proteomes" id="UP000315648"/>
    </source>
</evidence>
<dbReference type="Pfam" id="PF22422">
    <property type="entry name" value="MGH1-like_GH"/>
    <property type="match status" value="1"/>
</dbReference>
<dbReference type="InterPro" id="IPR008928">
    <property type="entry name" value="6-hairpin_glycosidase_sf"/>
</dbReference>
<dbReference type="InterPro" id="IPR054491">
    <property type="entry name" value="MGH1-like_GH"/>
</dbReference>
<dbReference type="RefSeq" id="WP_144230208.1">
    <property type="nucleotide sequence ID" value="NZ_CBCRVV010000012.1"/>
</dbReference>
<organism evidence="2 3">
    <name type="scientific">Rariglobus hedericola</name>
    <dbReference type="NCBI Taxonomy" id="2597822"/>
    <lineage>
        <taxon>Bacteria</taxon>
        <taxon>Pseudomonadati</taxon>
        <taxon>Verrucomicrobiota</taxon>
        <taxon>Opitutia</taxon>
        <taxon>Opitutales</taxon>
        <taxon>Opitutaceae</taxon>
        <taxon>Rariglobus</taxon>
    </lineage>
</organism>
<dbReference type="Gene3D" id="1.50.10.10">
    <property type="match status" value="1"/>
</dbReference>
<proteinExistence type="predicted"/>
<feature type="domain" description="Mannosylglycerate hydrolase MGH1-like glycoside hydrolase" evidence="1">
    <location>
        <begin position="193"/>
        <end position="439"/>
    </location>
</feature>
<accession>A0A556QSP3</accession>
<sequence length="543" mass="59577">MSSSNSGPSSAPAIPSTIPCESRGRYFSKKIPDARPLPAFSDLRAQLPSPILDAHPQWIAMYWKAWELAFRNFNQPAPGSGFVSQFIDAAFNENIFLWDTCFMTMFCNVAHPLVPGIQSLDNFYARQHDDGEISREIVRATGADYGAWVNRENEPFYSAHGWEVPSLRRSPVVYIGRDAPQPVPRLTLDALNNPLCAWAELESHRFTGDTSRLALVYPALERYYRALQHYLRQGNSLYLTDWASMDNSPRNRFLSGGGCAVDTSAQMVLFARNLAEIAGLTGNVAAQNSFNMEADQLGALINTLLWDGERQFYFDLQADGSRSPVKTVAAFWTLIAGVADSGQVDALCAELENPATFGRHHRVPTLAADQAGFNPAGGYWCGAVWAPTTTMVIRGLEQCGRHELARAIALEDIEVTGRVFAATGTLWENYSPDSDAPGKPAQPDFVGWTGIGPIKHLLEHAIGLKPDAATNSLTWDLQAASRQGCERYRFNGGVLSLIAEPASRPSESGTVTVTTDRGFTLHLRRNGESTVHVLATGTHSFCF</sequence>
<evidence type="ECO:0000259" key="1">
    <source>
        <dbReference type="Pfam" id="PF22422"/>
    </source>
</evidence>
<dbReference type="SUPFAM" id="SSF48208">
    <property type="entry name" value="Six-hairpin glycosidases"/>
    <property type="match status" value="1"/>
</dbReference>